<dbReference type="GO" id="GO:0008237">
    <property type="term" value="F:metallopeptidase activity"/>
    <property type="evidence" value="ECO:0007669"/>
    <property type="project" value="InterPro"/>
</dbReference>
<dbReference type="AlphaFoldDB" id="A0A7C8I946"/>
<comment type="caution">
    <text evidence="2">The sequence shown here is derived from an EMBL/GenBank/DDBJ whole genome shotgun (WGS) entry which is preliminary data.</text>
</comment>
<reference evidence="2 3" key="1">
    <citation type="submission" date="2020-01" db="EMBL/GenBank/DDBJ databases">
        <authorList>
            <consortium name="DOE Joint Genome Institute"/>
            <person name="Haridas S."/>
            <person name="Albert R."/>
            <person name="Binder M."/>
            <person name="Bloem J."/>
            <person name="Labutti K."/>
            <person name="Salamov A."/>
            <person name="Andreopoulos B."/>
            <person name="Baker S.E."/>
            <person name="Barry K."/>
            <person name="Bills G."/>
            <person name="Bluhm B.H."/>
            <person name="Cannon C."/>
            <person name="Castanera R."/>
            <person name="Culley D.E."/>
            <person name="Daum C."/>
            <person name="Ezra D."/>
            <person name="Gonzalez J.B."/>
            <person name="Henrissat B."/>
            <person name="Kuo A."/>
            <person name="Liang C."/>
            <person name="Lipzen A."/>
            <person name="Lutzoni F."/>
            <person name="Magnuson J."/>
            <person name="Mondo S."/>
            <person name="Nolan M."/>
            <person name="Ohm R."/>
            <person name="Pangilinan J."/>
            <person name="Park H.-J.H."/>
            <person name="Ramirez L."/>
            <person name="Alfaro M."/>
            <person name="Sun H."/>
            <person name="Tritt A."/>
            <person name="Yoshinaga Y."/>
            <person name="Zwiers L.-H.L."/>
            <person name="Turgeon B.G."/>
            <person name="Goodwin S.B."/>
            <person name="Spatafora J.W."/>
            <person name="Crous P.W."/>
            <person name="Grigoriev I.V."/>
        </authorList>
    </citation>
    <scope>NUCLEOTIDE SEQUENCE [LARGE SCALE GENOMIC DNA]</scope>
    <source>
        <strain evidence="2 3">CBS 611.86</strain>
    </source>
</reference>
<sequence>MASLPRFSVVFKLTILLQLCLWAQGYAIDESCSVPHITAAMAEVREMAELARDQVVKPLDRVDNTKNMLFPWAMSAESKKIQGYYSKVLSQIPWDVTNNQMIALDRVTIYCSDASLIPLDIDNALGESWIDTKSTYVFTDRPHHGNASARFCEEGENAVSLTARNNNVVLLCDAVLAGAPRYTVKQKYDLGELTIGLKIQDFAVVAFTLLHEVFHVALSSTMRSGPAEIYGWDACTLPSLSTQDTMVNPDSLAYYGMALKTVQMGQMVKDFFFTSGVLKSRSDEEIKAMFRAAEVDVLMIDSFR</sequence>
<gene>
    <name evidence="2" type="ORF">BDV95DRAFT_610232</name>
</gene>
<accession>A0A7C8I946</accession>
<feature type="signal peptide" evidence="1">
    <location>
        <begin position="1"/>
        <end position="27"/>
    </location>
</feature>
<feature type="chain" id="PRO_5028896729" description="Lysine-specific metallo-endopeptidase domain-containing protein" evidence="1">
    <location>
        <begin position="28"/>
        <end position="304"/>
    </location>
</feature>
<protein>
    <recommendedName>
        <fullName evidence="4">Lysine-specific metallo-endopeptidase domain-containing protein</fullName>
    </recommendedName>
</protein>
<name>A0A7C8I946_9PLEO</name>
<keyword evidence="1" id="KW-0732">Signal</keyword>
<evidence type="ECO:0008006" key="4">
    <source>
        <dbReference type="Google" id="ProtNLM"/>
    </source>
</evidence>
<dbReference type="Gene3D" id="3.40.390.10">
    <property type="entry name" value="Collagenase (Catalytic Domain)"/>
    <property type="match status" value="1"/>
</dbReference>
<evidence type="ECO:0000313" key="2">
    <source>
        <dbReference type="EMBL" id="KAF2868270.1"/>
    </source>
</evidence>
<dbReference type="Proteomes" id="UP000481861">
    <property type="component" value="Unassembled WGS sequence"/>
</dbReference>
<evidence type="ECO:0000313" key="3">
    <source>
        <dbReference type="Proteomes" id="UP000481861"/>
    </source>
</evidence>
<proteinExistence type="predicted"/>
<evidence type="ECO:0000256" key="1">
    <source>
        <dbReference type="SAM" id="SignalP"/>
    </source>
</evidence>
<keyword evidence="3" id="KW-1185">Reference proteome</keyword>
<organism evidence="2 3">
    <name type="scientific">Massariosphaeria phaeospora</name>
    <dbReference type="NCBI Taxonomy" id="100035"/>
    <lineage>
        <taxon>Eukaryota</taxon>
        <taxon>Fungi</taxon>
        <taxon>Dikarya</taxon>
        <taxon>Ascomycota</taxon>
        <taxon>Pezizomycotina</taxon>
        <taxon>Dothideomycetes</taxon>
        <taxon>Pleosporomycetidae</taxon>
        <taxon>Pleosporales</taxon>
        <taxon>Pleosporales incertae sedis</taxon>
        <taxon>Massariosphaeria</taxon>
    </lineage>
</organism>
<dbReference type="EMBL" id="JAADJZ010000020">
    <property type="protein sequence ID" value="KAF2868270.1"/>
    <property type="molecule type" value="Genomic_DNA"/>
</dbReference>
<dbReference type="InterPro" id="IPR024079">
    <property type="entry name" value="MetalloPept_cat_dom_sf"/>
</dbReference>
<dbReference type="OrthoDB" id="10534742at2759"/>